<comment type="caution">
    <text evidence="17">The sequence shown here is derived from an EMBL/GenBank/DDBJ whole genome shotgun (WGS) entry which is preliminary data.</text>
</comment>
<evidence type="ECO:0000256" key="13">
    <source>
        <dbReference type="PIRSR" id="PIRSR601233-2"/>
    </source>
</evidence>
<keyword evidence="7 14" id="KW-0464">Manganese</keyword>
<gene>
    <name evidence="15" type="primary">rtcB</name>
    <name evidence="17" type="ORF">Metus_1481</name>
</gene>
<evidence type="ECO:0000256" key="8">
    <source>
        <dbReference type="ARBA" id="ARBA00033766"/>
    </source>
</evidence>
<keyword evidence="3 15" id="KW-0436">Ligase</keyword>
<feature type="active site" description="GMP-histidine intermediate" evidence="12">
    <location>
        <position position="409"/>
    </location>
</feature>
<feature type="binding site" evidence="13">
    <location>
        <begin position="383"/>
        <end position="386"/>
    </location>
    <ligand>
        <name>GMP</name>
        <dbReference type="ChEBI" id="CHEBI:58115"/>
    </ligand>
</feature>
<accession>A0A3S3VFL8</accession>
<evidence type="ECO:0000256" key="16">
    <source>
        <dbReference type="SAM" id="MobiDB-lite"/>
    </source>
</evidence>
<evidence type="ECO:0000256" key="5">
    <source>
        <dbReference type="ARBA" id="ARBA00022741"/>
    </source>
</evidence>
<evidence type="ECO:0000256" key="14">
    <source>
        <dbReference type="PIRSR" id="PIRSR601233-3"/>
    </source>
</evidence>
<feature type="binding site" evidence="14">
    <location>
        <position position="100"/>
    </location>
    <ligand>
        <name>Mn(2+)</name>
        <dbReference type="ChEBI" id="CHEBI:29035"/>
        <label>1</label>
    </ligand>
</feature>
<evidence type="ECO:0000256" key="10">
    <source>
        <dbReference type="ARBA" id="ARBA00047746"/>
    </source>
</evidence>
<feature type="binding site" evidence="13">
    <location>
        <position position="390"/>
    </location>
    <ligand>
        <name>GMP</name>
        <dbReference type="ChEBI" id="CHEBI:58115"/>
    </ligand>
</feature>
<dbReference type="PANTHER" id="PTHR11118:SF1">
    <property type="entry name" value="RNA-SPLICING LIGASE RTCB HOMOLOG"/>
    <property type="match status" value="1"/>
</dbReference>
<dbReference type="GO" id="GO:0003972">
    <property type="term" value="F:RNA ligase (ATP) activity"/>
    <property type="evidence" value="ECO:0007669"/>
    <property type="project" value="TreeGrafter"/>
</dbReference>
<evidence type="ECO:0000256" key="11">
    <source>
        <dbReference type="ARBA" id="ARBA00049514"/>
    </source>
</evidence>
<feature type="binding site" evidence="13">
    <location>
        <begin position="207"/>
        <end position="211"/>
    </location>
    <ligand>
        <name>GMP</name>
        <dbReference type="ChEBI" id="CHEBI:58115"/>
    </ligand>
</feature>
<comment type="catalytic activity">
    <reaction evidence="11">
        <text>a 3'-end 2',3'-cyclophospho-ribonucleotide-RNA + a 5'-end dephospho-ribonucleoside-RNA + GTP + H2O = a ribonucleotidyl-ribonucleotide-RNA + GMP + diphosphate + H(+)</text>
        <dbReference type="Rhea" id="RHEA:68080"/>
        <dbReference type="Rhea" id="RHEA-COMP:10464"/>
        <dbReference type="Rhea" id="RHEA-COMP:13936"/>
        <dbReference type="Rhea" id="RHEA-COMP:17355"/>
        <dbReference type="ChEBI" id="CHEBI:15377"/>
        <dbReference type="ChEBI" id="CHEBI:15378"/>
        <dbReference type="ChEBI" id="CHEBI:33019"/>
        <dbReference type="ChEBI" id="CHEBI:37565"/>
        <dbReference type="ChEBI" id="CHEBI:58115"/>
        <dbReference type="ChEBI" id="CHEBI:83064"/>
        <dbReference type="ChEBI" id="CHEBI:138284"/>
        <dbReference type="ChEBI" id="CHEBI:173118"/>
        <dbReference type="EC" id="6.5.1.8"/>
    </reaction>
</comment>
<evidence type="ECO:0000256" key="7">
    <source>
        <dbReference type="ARBA" id="ARBA00023211"/>
    </source>
</evidence>
<evidence type="ECO:0000256" key="3">
    <source>
        <dbReference type="ARBA" id="ARBA00022598"/>
    </source>
</evidence>
<dbReference type="EMBL" id="RXGA01000003">
    <property type="protein sequence ID" value="RWX73507.1"/>
    <property type="molecule type" value="Genomic_DNA"/>
</dbReference>
<sequence>MVDGSSIPLRKITDYSWEIPKDYMPGMNVPGRVYADSSLLGKMGEDLTLQQCANVAHLPGILKYSIVMPDGHQGYGFPIGGVAAFDAEEGVISPGGVGYDINCGVRLMLTSLGLEDVKPMLGKLIDTLFEMVPSGLGSKGGIKLTTSELNDVLDRGVDWAIDKGYALPEDATRCEEGGSMKSADSSLVSQSAKGRGSNQLGTLGSGNHFLEVQAVEKIYDQRAAKAFGIEREGQIVVMIHSGSRGLGHQVCSDYLHVMENAVSKYKIKIPDRELACAPASSREASDYFAAMSAACNYAWVNRQCIMHWTREAFRKTFGSDAEHLGMRLVYDVAHNLAKREEHMVDGKRRLLYVHRKGATRAFPAGRQEIPAEYRSIGQPVIIPGSMGTASYLLLGGPNSLELSWGSTAHGAGRFLSREAAIKKYWGSNVKRDLEERGIRLRAANIRVIAEEAPGAYKDVDRVASVSDALGIATLVARMVPLGVTKG</sequence>
<evidence type="ECO:0000256" key="1">
    <source>
        <dbReference type="ARBA" id="ARBA00008071"/>
    </source>
</evidence>
<dbReference type="InterPro" id="IPR001233">
    <property type="entry name" value="RtcB"/>
</dbReference>
<dbReference type="GO" id="GO:0005525">
    <property type="term" value="F:GTP binding"/>
    <property type="evidence" value="ECO:0007669"/>
    <property type="project" value="UniProtKB-KW"/>
</dbReference>
<keyword evidence="6 13" id="KW-0342">GTP-binding</keyword>
<evidence type="ECO:0000256" key="4">
    <source>
        <dbReference type="ARBA" id="ARBA00022723"/>
    </source>
</evidence>
<dbReference type="Proteomes" id="UP000288215">
    <property type="component" value="Unassembled WGS sequence"/>
</dbReference>
<dbReference type="Gene3D" id="3.90.1860.10">
    <property type="entry name" value="tRNA-splicing ligase RtcB"/>
    <property type="match status" value="1"/>
</dbReference>
<dbReference type="FunFam" id="3.90.1860.10:FF:000001">
    <property type="entry name" value="tRNA-splicing ligase RtcB homolog"/>
    <property type="match status" value="1"/>
</dbReference>
<reference evidence="17 18" key="1">
    <citation type="submission" date="2018-12" db="EMBL/GenBank/DDBJ databases">
        <title>The complete genome of the methanogenic archaea of the candidate phylum Verstraetearchaeota, obtained from the metagenome of underground thermal water.</title>
        <authorList>
            <person name="Kadnikov V.V."/>
            <person name="Mardanov A.V."/>
            <person name="Beletsky A.V."/>
            <person name="Karnachuk O.V."/>
            <person name="Ravin N.V."/>
        </authorList>
    </citation>
    <scope>NUCLEOTIDE SEQUENCE [LARGE SCALE GENOMIC DNA]</scope>
    <source>
        <strain evidence="17">Ch88</strain>
    </source>
</reference>
<keyword evidence="4 14" id="KW-0479">Metal-binding</keyword>
<protein>
    <recommendedName>
        <fullName evidence="8 15">tRNA-splicing ligase RtcB</fullName>
        <ecNumber evidence="15">6.5.1.-</ecNumber>
    </recommendedName>
</protein>
<feature type="binding site" evidence="13">
    <location>
        <begin position="409"/>
        <end position="412"/>
    </location>
    <ligand>
        <name>GMP</name>
        <dbReference type="ChEBI" id="CHEBI:58115"/>
    </ligand>
</feature>
<feature type="region of interest" description="Disordered" evidence="16">
    <location>
        <begin position="175"/>
        <end position="200"/>
    </location>
</feature>
<dbReference type="InterPro" id="IPR036025">
    <property type="entry name" value="RtcB-like_sf"/>
</dbReference>
<feature type="binding site" evidence="14">
    <location>
        <position position="208"/>
    </location>
    <ligand>
        <name>Mn(2+)</name>
        <dbReference type="ChEBI" id="CHEBI:29035"/>
        <label>1</label>
    </ligand>
</feature>
<evidence type="ECO:0000256" key="6">
    <source>
        <dbReference type="ARBA" id="ARBA00023134"/>
    </source>
</evidence>
<evidence type="ECO:0000256" key="2">
    <source>
        <dbReference type="ARBA" id="ARBA00011245"/>
    </source>
</evidence>
<feature type="binding site" evidence="13">
    <location>
        <begin position="334"/>
        <end position="335"/>
    </location>
    <ligand>
        <name>GMP</name>
        <dbReference type="ChEBI" id="CHEBI:58115"/>
    </ligand>
</feature>
<proteinExistence type="inferred from homology"/>
<keyword evidence="5 13" id="KW-0547">Nucleotide-binding</keyword>
<evidence type="ECO:0000256" key="15">
    <source>
        <dbReference type="RuleBase" id="RU371113"/>
    </source>
</evidence>
<comment type="catalytic activity">
    <reaction evidence="10">
        <text>a 3'-end 3'-phospho-ribonucleotide-RNA + a 5'-end dephospho-ribonucleoside-RNA + GTP = a ribonucleotidyl-ribonucleotide-RNA + GMP + diphosphate</text>
        <dbReference type="Rhea" id="RHEA:68076"/>
        <dbReference type="Rhea" id="RHEA-COMP:10463"/>
        <dbReference type="Rhea" id="RHEA-COMP:13936"/>
        <dbReference type="Rhea" id="RHEA-COMP:17355"/>
        <dbReference type="ChEBI" id="CHEBI:33019"/>
        <dbReference type="ChEBI" id="CHEBI:37565"/>
        <dbReference type="ChEBI" id="CHEBI:58115"/>
        <dbReference type="ChEBI" id="CHEBI:83062"/>
        <dbReference type="ChEBI" id="CHEBI:138284"/>
        <dbReference type="ChEBI" id="CHEBI:173118"/>
        <dbReference type="EC" id="6.5.1.8"/>
    </reaction>
</comment>
<dbReference type="GO" id="GO:0006388">
    <property type="term" value="P:tRNA splicing, via endonucleolytic cleavage and ligation"/>
    <property type="evidence" value="ECO:0007669"/>
    <property type="project" value="UniProtKB-ARBA"/>
</dbReference>
<evidence type="ECO:0000313" key="17">
    <source>
        <dbReference type="EMBL" id="RWX73507.1"/>
    </source>
</evidence>
<dbReference type="AlphaFoldDB" id="A0A3S3VFL8"/>
<evidence type="ECO:0000313" key="18">
    <source>
        <dbReference type="Proteomes" id="UP000288215"/>
    </source>
</evidence>
<dbReference type="SUPFAM" id="SSF103365">
    <property type="entry name" value="Hypothetical protein PH1602"/>
    <property type="match status" value="1"/>
</dbReference>
<dbReference type="EC" id="6.5.1.-" evidence="15"/>
<organism evidence="17 18">
    <name type="scientific">Methanosuratincola subterraneus</name>
    <dbReference type="NCBI Taxonomy" id="2593994"/>
    <lineage>
        <taxon>Archaea</taxon>
        <taxon>Thermoproteota</taxon>
        <taxon>Methanosuratincolia</taxon>
        <taxon>Candidatus Methanomethylicales</taxon>
        <taxon>Candidatus Methanomethylicaceae</taxon>
        <taxon>Candidatus Methanosuratincola (ex Vanwonterghem et al. 2016)</taxon>
    </lineage>
</organism>
<comment type="subunit">
    <text evidence="2 15">Monomer.</text>
</comment>
<dbReference type="PANTHER" id="PTHR11118">
    <property type="entry name" value="RNA-SPLICING LIGASE RTCB HOMOLOG"/>
    <property type="match status" value="1"/>
</dbReference>
<dbReference type="Pfam" id="PF01139">
    <property type="entry name" value="RtcB"/>
    <property type="match status" value="1"/>
</dbReference>
<feature type="compositionally biased region" description="Polar residues" evidence="16">
    <location>
        <begin position="182"/>
        <end position="200"/>
    </location>
</feature>
<dbReference type="GO" id="GO:0170057">
    <property type="term" value="F:RNA ligase (GTP) activity"/>
    <property type="evidence" value="ECO:0007669"/>
    <property type="project" value="UniProtKB-EC"/>
</dbReference>
<evidence type="ECO:0000256" key="12">
    <source>
        <dbReference type="PIRSR" id="PIRSR601233-1"/>
    </source>
</evidence>
<feature type="binding site" evidence="14">
    <location>
        <position position="334"/>
    </location>
    <ligand>
        <name>Mn(2+)</name>
        <dbReference type="ChEBI" id="CHEBI:29035"/>
        <label>2</label>
    </ligand>
</feature>
<comment type="function">
    <text evidence="9">Essential for tRNA splicing and maturation. Acts by directly joining spliced tRNA halves to mature-sized tRNAs. Joins RNA with 2',3'-cyclic-phosphate or 3'-phosphate ends to RNA with 5'-hydroxy ends.</text>
</comment>
<name>A0A3S3VFL8_METS7</name>
<comment type="cofactor">
    <cofactor evidence="14 15">
        <name>Mn(2+)</name>
        <dbReference type="ChEBI" id="CHEBI:29035"/>
    </cofactor>
    <text evidence="14 15">Binds 2 manganese ions per subunit.</text>
</comment>
<comment type="similarity">
    <text evidence="1 15">Belongs to the RtcB family.</text>
</comment>
<dbReference type="GO" id="GO:0046872">
    <property type="term" value="F:metal ion binding"/>
    <property type="evidence" value="ECO:0007669"/>
    <property type="project" value="UniProtKB-UniRule"/>
</dbReference>
<feature type="binding site" evidence="13">
    <location>
        <position position="485"/>
    </location>
    <ligand>
        <name>GMP</name>
        <dbReference type="ChEBI" id="CHEBI:58115"/>
    </ligand>
</feature>
<evidence type="ECO:0000256" key="9">
    <source>
        <dbReference type="ARBA" id="ARBA00045316"/>
    </source>
</evidence>
<feature type="binding site" evidence="14">
    <location>
        <position position="240"/>
    </location>
    <ligand>
        <name>Mn(2+)</name>
        <dbReference type="ChEBI" id="CHEBI:29035"/>
        <label>2</label>
    </ligand>
</feature>